<sequence length="179" mass="20524">MAKSKEGTRIAGRRDCPREHRELLKGLDVWDSLMVDDWVRDHNRGKSSDDRVWVDAASRRRLKEFHKELLEERLKRNSAEEDEGDWVKFEVTGGSSVADEHHESNIDTMTKSFSRKIDVIAWSDPQFAELLTEHNNKLMGGQFPVTPRTLADFEKGLDLSLSYYAFRGWMEKGGATPGA</sequence>
<organism evidence="1 2">
    <name type="scientific">Vanrija pseudolonga</name>
    <dbReference type="NCBI Taxonomy" id="143232"/>
    <lineage>
        <taxon>Eukaryota</taxon>
        <taxon>Fungi</taxon>
        <taxon>Dikarya</taxon>
        <taxon>Basidiomycota</taxon>
        <taxon>Agaricomycotina</taxon>
        <taxon>Tremellomycetes</taxon>
        <taxon>Trichosporonales</taxon>
        <taxon>Trichosporonaceae</taxon>
        <taxon>Vanrija</taxon>
    </lineage>
</organism>
<proteinExistence type="predicted"/>
<gene>
    <name evidence="1" type="ORF">LOC62_07G009004</name>
</gene>
<dbReference type="AlphaFoldDB" id="A0AAF0YHX5"/>
<accession>A0AAF0YHX5</accession>
<dbReference type="GeneID" id="87812168"/>
<dbReference type="RefSeq" id="XP_062631530.1">
    <property type="nucleotide sequence ID" value="XM_062775546.1"/>
</dbReference>
<dbReference type="EMBL" id="CP086720">
    <property type="protein sequence ID" value="WOO85504.1"/>
    <property type="molecule type" value="Genomic_DNA"/>
</dbReference>
<evidence type="ECO:0000313" key="1">
    <source>
        <dbReference type="EMBL" id="WOO85504.1"/>
    </source>
</evidence>
<dbReference type="Proteomes" id="UP000827549">
    <property type="component" value="Chromosome 7"/>
</dbReference>
<keyword evidence="2" id="KW-1185">Reference proteome</keyword>
<reference evidence="1" key="1">
    <citation type="submission" date="2023-10" db="EMBL/GenBank/DDBJ databases">
        <authorList>
            <person name="Noh H."/>
        </authorList>
    </citation>
    <scope>NUCLEOTIDE SEQUENCE</scope>
    <source>
        <strain evidence="1">DUCC4014</strain>
    </source>
</reference>
<name>A0AAF0YHX5_9TREE</name>
<protein>
    <submittedName>
        <fullName evidence="1">Uncharacterized protein</fullName>
    </submittedName>
</protein>
<evidence type="ECO:0000313" key="2">
    <source>
        <dbReference type="Proteomes" id="UP000827549"/>
    </source>
</evidence>